<dbReference type="PRINTS" id="PR00103">
    <property type="entry name" value="CAMPKINASE"/>
</dbReference>
<dbReference type="Gene3D" id="1.10.510.10">
    <property type="entry name" value="Transferase(Phosphotransferase) domain 1"/>
    <property type="match status" value="1"/>
</dbReference>
<dbReference type="PROSITE" id="PS50042">
    <property type="entry name" value="CNMP_BINDING_3"/>
    <property type="match status" value="2"/>
</dbReference>
<dbReference type="GO" id="GO:0030553">
    <property type="term" value="F:cGMP binding"/>
    <property type="evidence" value="ECO:0007669"/>
    <property type="project" value="UniProtKB-KW"/>
</dbReference>
<dbReference type="CDD" id="cd05572">
    <property type="entry name" value="STKc_cGK"/>
    <property type="match status" value="1"/>
</dbReference>
<keyword evidence="4 12" id="KW-0140">cGMP</keyword>
<dbReference type="PROSITE" id="PS00107">
    <property type="entry name" value="PROTEIN_KINASE_ATP"/>
    <property type="match status" value="1"/>
</dbReference>
<dbReference type="InterPro" id="IPR035014">
    <property type="entry name" value="STKc_cGK"/>
</dbReference>
<dbReference type="PROSITE" id="PS00888">
    <property type="entry name" value="CNMP_BINDING_1"/>
    <property type="match status" value="1"/>
</dbReference>
<feature type="domain" description="Cyclic nucleotide-binding" evidence="18">
    <location>
        <begin position="193"/>
        <end position="303"/>
    </location>
</feature>
<dbReference type="SMART" id="SM00220">
    <property type="entry name" value="S_TKc"/>
    <property type="match status" value="1"/>
</dbReference>
<gene>
    <name evidence="20" type="ORF">PYX00_005182</name>
</gene>
<evidence type="ECO:0000256" key="1">
    <source>
        <dbReference type="ARBA" id="ARBA00006352"/>
    </source>
</evidence>
<evidence type="ECO:0000256" key="4">
    <source>
        <dbReference type="ARBA" id="ARBA00022535"/>
    </source>
</evidence>
<feature type="active site" description="Proton acceptor" evidence="13">
    <location>
        <position position="568"/>
    </location>
</feature>
<evidence type="ECO:0000256" key="10">
    <source>
        <dbReference type="ARBA" id="ARBA00047298"/>
    </source>
</evidence>
<feature type="domain" description="Protein kinase" evidence="17">
    <location>
        <begin position="444"/>
        <end position="703"/>
    </location>
</feature>
<evidence type="ECO:0000256" key="12">
    <source>
        <dbReference type="PIRNR" id="PIRNR000559"/>
    </source>
</evidence>
<evidence type="ECO:0000256" key="16">
    <source>
        <dbReference type="SAM" id="MobiDB-lite"/>
    </source>
</evidence>
<feature type="domain" description="Cyclic nucleotide-binding" evidence="18">
    <location>
        <begin position="306"/>
        <end position="417"/>
    </location>
</feature>
<evidence type="ECO:0000313" key="20">
    <source>
        <dbReference type="EMBL" id="KAL0272069.1"/>
    </source>
</evidence>
<dbReference type="InterPro" id="IPR000595">
    <property type="entry name" value="cNMP-bd_dom"/>
</dbReference>
<feature type="binding site" evidence="14 15">
    <location>
        <position position="474"/>
    </location>
    <ligand>
        <name>ATP</name>
        <dbReference type="ChEBI" id="CHEBI:30616"/>
    </ligand>
</feature>
<evidence type="ECO:0000256" key="7">
    <source>
        <dbReference type="ARBA" id="ARBA00022777"/>
    </source>
</evidence>
<evidence type="ECO:0000256" key="11">
    <source>
        <dbReference type="ARBA" id="ARBA00047462"/>
    </source>
</evidence>
<dbReference type="AlphaFoldDB" id="A0AAW2HQ89"/>
<dbReference type="EC" id="2.7.11.12" evidence="2 12"/>
<dbReference type="SUPFAM" id="SSF56112">
    <property type="entry name" value="Protein kinase-like (PK-like)"/>
    <property type="match status" value="1"/>
</dbReference>
<dbReference type="InterPro" id="IPR017441">
    <property type="entry name" value="Protein_kinase_ATP_BS"/>
</dbReference>
<dbReference type="PANTHER" id="PTHR24353:SF144">
    <property type="match status" value="1"/>
</dbReference>
<evidence type="ECO:0000256" key="13">
    <source>
        <dbReference type="PIRSR" id="PIRSR000559-1"/>
    </source>
</evidence>
<dbReference type="InterPro" id="IPR002374">
    <property type="entry name" value="cGMP_dep_kinase"/>
</dbReference>
<evidence type="ECO:0000256" key="14">
    <source>
        <dbReference type="PIRSR" id="PIRSR000559-2"/>
    </source>
</evidence>
<feature type="binding site" evidence="14">
    <location>
        <begin position="450"/>
        <end position="458"/>
    </location>
    <ligand>
        <name>ATP</name>
        <dbReference type="ChEBI" id="CHEBI:30616"/>
    </ligand>
</feature>
<dbReference type="GO" id="GO:0005524">
    <property type="term" value="F:ATP binding"/>
    <property type="evidence" value="ECO:0007669"/>
    <property type="project" value="UniProtKB-UniRule"/>
</dbReference>
<dbReference type="EMBL" id="JARGDH010000003">
    <property type="protein sequence ID" value="KAL0272069.1"/>
    <property type="molecule type" value="Genomic_DNA"/>
</dbReference>
<keyword evidence="5 12" id="KW-0808">Transferase</keyword>
<dbReference type="Gene3D" id="3.30.200.20">
    <property type="entry name" value="Phosphorylase Kinase, domain 1"/>
    <property type="match status" value="1"/>
</dbReference>
<evidence type="ECO:0000256" key="3">
    <source>
        <dbReference type="ARBA" id="ARBA00022527"/>
    </source>
</evidence>
<feature type="domain" description="AGC-kinase C-terminal" evidence="19">
    <location>
        <begin position="704"/>
        <end position="754"/>
    </location>
</feature>
<sequence>MKFTWKPPFLVSAGQFDLEHSGSNSHEILSDLIIYENNKASYRMLKEHELLNLGDGRSEMLQNDQKCSKPDIWEKTDEKHEAKKPSEIHDLKSIEPNKNCSVDRPKSPQIDTPRSAKPYDTEIISNQKRIGVSAESTDHVGRNYKKEKNGNGSENLNSNDIVKIPKYEKNKESEELIRSAIMNNEFLREGLGDKEVMQAVVDAMYMIDIPEDSYVIKEGDIGSCLYVCAKGTVEVYKDGKRVNTLGPGKIFGELALLCNARRNATIKAITPCTFWKLDRKIFNQIVKIVGTRRIEEHVRYLRSVPVLSKLENDVLRKMTDLLKVGIFPAGKPIVREGEEGNLFYIITAGTVVVTKKSSDGSEKVVGKLGEGNFFGEQALIAKERRAATVTAQTQVECLTLDRKPFIEYLGGLEEVRKVVEARSKKKDSVKEKTSEYSHIKLQDLDLKGTLGIGGFGRVELVQYKKDPELVFALKKLKKSHTVAYGQQAHVLNEKHTMICCQSPFIVRLYSTYKDNKYIYFLMEPCLGGDVWSLLQKKKYFDEKMVKFITACIVEAFHYLHDRGIVYRDLKPENLVFNADGYVKLADFGFAKKLSSGEKTWTFAGTPEYVAPEIISNKGHDRAVDYWALGIFIYELLVGKPPFRGADHMATYQLILKGISSATFPPFISKPAKNLIKQLCKSVPAERLGYQKNGVDGIKYDKWFDGFNWEALEKMQMRAPFQPKINGPIDTSNFDECPKDKEIPPDEFGDWSMDF</sequence>
<accession>A0AAW2HQ89</accession>
<proteinExistence type="inferred from homology"/>
<comment type="similarity">
    <text evidence="1 12">Belongs to the protein kinase superfamily. AGC Ser/Thr protein kinase family. cGMP subfamily.</text>
</comment>
<keyword evidence="6 12" id="KW-0547">Nucleotide-binding</keyword>
<evidence type="ECO:0000259" key="19">
    <source>
        <dbReference type="PROSITE" id="PS51285"/>
    </source>
</evidence>
<evidence type="ECO:0000259" key="18">
    <source>
        <dbReference type="PROSITE" id="PS50042"/>
    </source>
</evidence>
<feature type="compositionally biased region" description="Basic and acidic residues" evidence="16">
    <location>
        <begin position="72"/>
        <end position="106"/>
    </location>
</feature>
<dbReference type="Pfam" id="PF00027">
    <property type="entry name" value="cNMP_binding"/>
    <property type="match status" value="2"/>
</dbReference>
<dbReference type="SMART" id="SM00100">
    <property type="entry name" value="cNMP"/>
    <property type="match status" value="2"/>
</dbReference>
<dbReference type="InterPro" id="IPR018488">
    <property type="entry name" value="cNMP-bd_CS"/>
</dbReference>
<dbReference type="CDD" id="cd00038">
    <property type="entry name" value="CAP_ED"/>
    <property type="match status" value="2"/>
</dbReference>
<dbReference type="FunFam" id="1.10.510.10:FF:000210">
    <property type="entry name" value="Non-specific serine/threonine protein kinase"/>
    <property type="match status" value="1"/>
</dbReference>
<dbReference type="EMBL" id="JARGDH010000003">
    <property type="protein sequence ID" value="KAL0272070.1"/>
    <property type="molecule type" value="Genomic_DNA"/>
</dbReference>
<dbReference type="PROSITE" id="PS50011">
    <property type="entry name" value="PROTEIN_KINASE_DOM"/>
    <property type="match status" value="1"/>
</dbReference>
<dbReference type="InterPro" id="IPR011009">
    <property type="entry name" value="Kinase-like_dom_sf"/>
</dbReference>
<comment type="caution">
    <text evidence="20">The sequence shown here is derived from an EMBL/GenBank/DDBJ whole genome shotgun (WGS) entry which is preliminary data.</text>
</comment>
<dbReference type="SMART" id="SM00133">
    <property type="entry name" value="S_TK_X"/>
    <property type="match status" value="1"/>
</dbReference>
<evidence type="ECO:0000256" key="15">
    <source>
        <dbReference type="PROSITE-ProRule" id="PRU10141"/>
    </source>
</evidence>
<evidence type="ECO:0000259" key="17">
    <source>
        <dbReference type="PROSITE" id="PS50011"/>
    </source>
</evidence>
<keyword evidence="7 12" id="KW-0418">Kinase</keyword>
<dbReference type="PROSITE" id="PS00889">
    <property type="entry name" value="CNMP_BINDING_2"/>
    <property type="match status" value="1"/>
</dbReference>
<keyword evidence="8 12" id="KW-0067">ATP-binding</keyword>
<dbReference type="PIRSF" id="PIRSF000559">
    <property type="entry name" value="cGMP-dep_kinase"/>
    <property type="match status" value="1"/>
</dbReference>
<dbReference type="SUPFAM" id="SSF51206">
    <property type="entry name" value="cAMP-binding domain-like"/>
    <property type="match status" value="2"/>
</dbReference>
<dbReference type="InterPro" id="IPR018490">
    <property type="entry name" value="cNMP-bd_dom_sf"/>
</dbReference>
<dbReference type="InterPro" id="IPR000961">
    <property type="entry name" value="AGC-kinase_C"/>
</dbReference>
<dbReference type="Pfam" id="PF00069">
    <property type="entry name" value="Pkinase"/>
    <property type="match status" value="1"/>
</dbReference>
<dbReference type="InterPro" id="IPR000719">
    <property type="entry name" value="Prot_kinase_dom"/>
</dbReference>
<dbReference type="PROSITE" id="PS51285">
    <property type="entry name" value="AGC_KINASE_CTER"/>
    <property type="match status" value="1"/>
</dbReference>
<evidence type="ECO:0000256" key="6">
    <source>
        <dbReference type="ARBA" id="ARBA00022741"/>
    </source>
</evidence>
<comment type="catalytic activity">
    <reaction evidence="11">
        <text>L-seryl-[protein] + ATP = O-phospho-L-seryl-[protein] + ADP + H(+)</text>
        <dbReference type="Rhea" id="RHEA:17989"/>
        <dbReference type="Rhea" id="RHEA-COMP:9863"/>
        <dbReference type="Rhea" id="RHEA-COMP:11604"/>
        <dbReference type="ChEBI" id="CHEBI:15378"/>
        <dbReference type="ChEBI" id="CHEBI:29999"/>
        <dbReference type="ChEBI" id="CHEBI:30616"/>
        <dbReference type="ChEBI" id="CHEBI:83421"/>
        <dbReference type="ChEBI" id="CHEBI:456216"/>
        <dbReference type="EC" id="2.7.11.12"/>
    </reaction>
</comment>
<dbReference type="PROSITE" id="PS00108">
    <property type="entry name" value="PROTEIN_KINASE_ST"/>
    <property type="match status" value="1"/>
</dbReference>
<evidence type="ECO:0000256" key="9">
    <source>
        <dbReference type="ARBA" id="ARBA00022992"/>
    </source>
</evidence>
<feature type="region of interest" description="Disordered" evidence="16">
    <location>
        <begin position="72"/>
        <end position="116"/>
    </location>
</feature>
<dbReference type="GO" id="GO:0004692">
    <property type="term" value="F:cGMP-dependent protein kinase activity"/>
    <property type="evidence" value="ECO:0007669"/>
    <property type="project" value="UniProtKB-EC"/>
</dbReference>
<reference evidence="20" key="1">
    <citation type="journal article" date="2024" name="Gigascience">
        <title>Chromosome-level genome of the poultry shaft louse Menopon gallinae provides insight into the host-switching and adaptive evolution of parasitic lice.</title>
        <authorList>
            <person name="Xu Y."/>
            <person name="Ma L."/>
            <person name="Liu S."/>
            <person name="Liang Y."/>
            <person name="Liu Q."/>
            <person name="He Z."/>
            <person name="Tian L."/>
            <person name="Duan Y."/>
            <person name="Cai W."/>
            <person name="Li H."/>
            <person name="Song F."/>
        </authorList>
    </citation>
    <scope>NUCLEOTIDE SEQUENCE</scope>
    <source>
        <strain evidence="20">Cailab_2023a</strain>
    </source>
</reference>
<evidence type="ECO:0000256" key="5">
    <source>
        <dbReference type="ARBA" id="ARBA00022679"/>
    </source>
</evidence>
<dbReference type="Gene3D" id="2.60.120.10">
    <property type="entry name" value="Jelly Rolls"/>
    <property type="match status" value="2"/>
</dbReference>
<dbReference type="PANTHER" id="PTHR24353">
    <property type="entry name" value="CYCLIC NUCLEOTIDE-DEPENDENT PROTEIN KINASE"/>
    <property type="match status" value="1"/>
</dbReference>
<keyword evidence="9 12" id="KW-0142">cGMP-binding</keyword>
<dbReference type="InterPro" id="IPR008271">
    <property type="entry name" value="Ser/Thr_kinase_AS"/>
</dbReference>
<name>A0AAW2HQ89_9NEOP</name>
<evidence type="ECO:0000256" key="8">
    <source>
        <dbReference type="ARBA" id="ARBA00022840"/>
    </source>
</evidence>
<protein>
    <recommendedName>
        <fullName evidence="2 12">cGMP-dependent protein kinase</fullName>
        <ecNumber evidence="2 12">2.7.11.12</ecNumber>
    </recommendedName>
</protein>
<comment type="catalytic activity">
    <reaction evidence="10 12">
        <text>L-threonyl-[protein] + ATP = O-phospho-L-threonyl-[protein] + ADP + H(+)</text>
        <dbReference type="Rhea" id="RHEA:46608"/>
        <dbReference type="Rhea" id="RHEA-COMP:11060"/>
        <dbReference type="Rhea" id="RHEA-COMP:11605"/>
        <dbReference type="ChEBI" id="CHEBI:15378"/>
        <dbReference type="ChEBI" id="CHEBI:30013"/>
        <dbReference type="ChEBI" id="CHEBI:30616"/>
        <dbReference type="ChEBI" id="CHEBI:61977"/>
        <dbReference type="ChEBI" id="CHEBI:456216"/>
        <dbReference type="EC" id="2.7.11.12"/>
    </reaction>
</comment>
<organism evidence="20">
    <name type="scientific">Menopon gallinae</name>
    <name type="common">poultry shaft louse</name>
    <dbReference type="NCBI Taxonomy" id="328185"/>
    <lineage>
        <taxon>Eukaryota</taxon>
        <taxon>Metazoa</taxon>
        <taxon>Ecdysozoa</taxon>
        <taxon>Arthropoda</taxon>
        <taxon>Hexapoda</taxon>
        <taxon>Insecta</taxon>
        <taxon>Pterygota</taxon>
        <taxon>Neoptera</taxon>
        <taxon>Paraneoptera</taxon>
        <taxon>Psocodea</taxon>
        <taxon>Troctomorpha</taxon>
        <taxon>Phthiraptera</taxon>
        <taxon>Amblycera</taxon>
        <taxon>Menoponidae</taxon>
        <taxon>Menopon</taxon>
    </lineage>
</organism>
<evidence type="ECO:0000256" key="2">
    <source>
        <dbReference type="ARBA" id="ARBA00012428"/>
    </source>
</evidence>
<keyword evidence="3 12" id="KW-0723">Serine/threonine-protein kinase</keyword>
<dbReference type="InterPro" id="IPR014710">
    <property type="entry name" value="RmlC-like_jellyroll"/>
</dbReference>